<protein>
    <submittedName>
        <fullName evidence="1">Uncharacterized protein</fullName>
    </submittedName>
</protein>
<dbReference type="OrthoDB" id="331544at2759"/>
<gene>
    <name evidence="1" type="ORF">NMOB1V02_LOCUS6870</name>
</gene>
<dbReference type="EMBL" id="OA883574">
    <property type="protein sequence ID" value="CAD7279190.1"/>
    <property type="molecule type" value="Genomic_DNA"/>
</dbReference>
<evidence type="ECO:0000313" key="2">
    <source>
        <dbReference type="Proteomes" id="UP000678499"/>
    </source>
</evidence>
<reference evidence="1" key="1">
    <citation type="submission" date="2020-11" db="EMBL/GenBank/DDBJ databases">
        <authorList>
            <person name="Tran Van P."/>
        </authorList>
    </citation>
    <scope>NUCLEOTIDE SEQUENCE</scope>
</reference>
<sequence length="100" mass="11104">MLTHEITVTAHLHASQKGVCGKRKVQSSAFGKQCPKYTRAVPVPCGIQHFGYKTTHIATTPTVTTPTATTHTNKVGLRGRRFKLNDHHAEGRVWQRMGKN</sequence>
<dbReference type="AlphaFoldDB" id="A0A7R9GFH0"/>
<dbReference type="Proteomes" id="UP000678499">
    <property type="component" value="Unassembled WGS sequence"/>
</dbReference>
<dbReference type="EMBL" id="CAJPEX010001537">
    <property type="protein sequence ID" value="CAG0919342.1"/>
    <property type="molecule type" value="Genomic_DNA"/>
</dbReference>
<keyword evidence="2" id="KW-1185">Reference proteome</keyword>
<organism evidence="1">
    <name type="scientific">Notodromas monacha</name>
    <dbReference type="NCBI Taxonomy" id="399045"/>
    <lineage>
        <taxon>Eukaryota</taxon>
        <taxon>Metazoa</taxon>
        <taxon>Ecdysozoa</taxon>
        <taxon>Arthropoda</taxon>
        <taxon>Crustacea</taxon>
        <taxon>Oligostraca</taxon>
        <taxon>Ostracoda</taxon>
        <taxon>Podocopa</taxon>
        <taxon>Podocopida</taxon>
        <taxon>Cypridocopina</taxon>
        <taxon>Cypridoidea</taxon>
        <taxon>Cyprididae</taxon>
        <taxon>Notodromas</taxon>
    </lineage>
</organism>
<accession>A0A7R9GFH0</accession>
<name>A0A7R9GFH0_9CRUS</name>
<evidence type="ECO:0000313" key="1">
    <source>
        <dbReference type="EMBL" id="CAD7279190.1"/>
    </source>
</evidence>
<proteinExistence type="predicted"/>